<dbReference type="AlphaFoldDB" id="A0A543CRS1"/>
<evidence type="ECO:0000313" key="4">
    <source>
        <dbReference type="Proteomes" id="UP000316096"/>
    </source>
</evidence>
<dbReference type="InterPro" id="IPR013196">
    <property type="entry name" value="HTH_11"/>
</dbReference>
<dbReference type="Pfam" id="PF08279">
    <property type="entry name" value="HTH_11"/>
    <property type="match status" value="1"/>
</dbReference>
<organism evidence="3 4">
    <name type="scientific">Actinoallomurus bryophytorum</name>
    <dbReference type="NCBI Taxonomy" id="1490222"/>
    <lineage>
        <taxon>Bacteria</taxon>
        <taxon>Bacillati</taxon>
        <taxon>Actinomycetota</taxon>
        <taxon>Actinomycetes</taxon>
        <taxon>Streptosporangiales</taxon>
        <taxon>Thermomonosporaceae</taxon>
        <taxon>Actinoallomurus</taxon>
    </lineage>
</organism>
<dbReference type="OrthoDB" id="3171994at2"/>
<sequence>MNRTDRLYAIVEELRASAPGRRSARALAGRFEVSVRTIERDVSALQQAGVPIYADTGRGGGYALDKTRTLPPMNFTPAEAVAVGIALGRSGGAPFAKSARTALLKIVAAMSAADGAEARKLAERIHFLVREEEAERASVPAVVEEAVAMRQVLRLSYVDRNGAATERDVEPVAFVSGSREWYLIGWCRLREGPRLFRADRIRRASLLDEIAPARDFGEMAPKVPDLVAHALELG</sequence>
<keyword evidence="4" id="KW-1185">Reference proteome</keyword>
<dbReference type="SUPFAM" id="SSF46785">
    <property type="entry name" value="Winged helix' DNA-binding domain"/>
    <property type="match status" value="1"/>
</dbReference>
<dbReference type="PANTHER" id="PTHR34580:SF1">
    <property type="entry name" value="PROTEIN PAFC"/>
    <property type="match status" value="1"/>
</dbReference>
<feature type="domain" description="WYL" evidence="2">
    <location>
        <begin position="141"/>
        <end position="204"/>
    </location>
</feature>
<accession>A0A543CRS1</accession>
<evidence type="ECO:0000313" key="3">
    <source>
        <dbReference type="EMBL" id="TQL99748.1"/>
    </source>
</evidence>
<dbReference type="Pfam" id="PF13280">
    <property type="entry name" value="WYL"/>
    <property type="match status" value="1"/>
</dbReference>
<dbReference type="PANTHER" id="PTHR34580">
    <property type="match status" value="1"/>
</dbReference>
<reference evidence="3 4" key="1">
    <citation type="submission" date="2019-06" db="EMBL/GenBank/DDBJ databases">
        <title>Sequencing the genomes of 1000 actinobacteria strains.</title>
        <authorList>
            <person name="Klenk H.-P."/>
        </authorList>
    </citation>
    <scope>NUCLEOTIDE SEQUENCE [LARGE SCALE GENOMIC DNA]</scope>
    <source>
        <strain evidence="3 4">DSM 102200</strain>
    </source>
</reference>
<dbReference type="Proteomes" id="UP000316096">
    <property type="component" value="Unassembled WGS sequence"/>
</dbReference>
<dbReference type="InterPro" id="IPR036388">
    <property type="entry name" value="WH-like_DNA-bd_sf"/>
</dbReference>
<name>A0A543CRS1_9ACTN</name>
<comment type="caution">
    <text evidence="3">The sequence shown here is derived from an EMBL/GenBank/DDBJ whole genome shotgun (WGS) entry which is preliminary data.</text>
</comment>
<proteinExistence type="predicted"/>
<evidence type="ECO:0000259" key="1">
    <source>
        <dbReference type="Pfam" id="PF08279"/>
    </source>
</evidence>
<gene>
    <name evidence="3" type="ORF">FB559_5446</name>
</gene>
<evidence type="ECO:0000259" key="2">
    <source>
        <dbReference type="Pfam" id="PF13280"/>
    </source>
</evidence>
<dbReference type="PROSITE" id="PS52050">
    <property type="entry name" value="WYL"/>
    <property type="match status" value="1"/>
</dbReference>
<dbReference type="RefSeq" id="WP_141958780.1">
    <property type="nucleotide sequence ID" value="NZ_VFOZ01000001.1"/>
</dbReference>
<dbReference type="Gene3D" id="1.10.10.10">
    <property type="entry name" value="Winged helix-like DNA-binding domain superfamily/Winged helix DNA-binding domain"/>
    <property type="match status" value="1"/>
</dbReference>
<feature type="domain" description="Helix-turn-helix type 11" evidence="1">
    <location>
        <begin position="6"/>
        <end position="62"/>
    </location>
</feature>
<dbReference type="EMBL" id="VFOZ01000001">
    <property type="protein sequence ID" value="TQL99748.1"/>
    <property type="molecule type" value="Genomic_DNA"/>
</dbReference>
<dbReference type="InterPro" id="IPR051534">
    <property type="entry name" value="CBASS_pafABC_assoc_protein"/>
</dbReference>
<protein>
    <submittedName>
        <fullName evidence="3">HTH domain-containing protein</fullName>
    </submittedName>
</protein>
<dbReference type="InterPro" id="IPR036390">
    <property type="entry name" value="WH_DNA-bd_sf"/>
</dbReference>
<dbReference type="InterPro" id="IPR026881">
    <property type="entry name" value="WYL_dom"/>
</dbReference>